<organism evidence="2">
    <name type="scientific">Salvia splendens</name>
    <name type="common">Scarlet sage</name>
    <dbReference type="NCBI Taxonomy" id="180675"/>
    <lineage>
        <taxon>Eukaryota</taxon>
        <taxon>Viridiplantae</taxon>
        <taxon>Streptophyta</taxon>
        <taxon>Embryophyta</taxon>
        <taxon>Tracheophyta</taxon>
        <taxon>Spermatophyta</taxon>
        <taxon>Magnoliopsida</taxon>
        <taxon>eudicotyledons</taxon>
        <taxon>Gunneridae</taxon>
        <taxon>Pentapetalae</taxon>
        <taxon>asterids</taxon>
        <taxon>lamiids</taxon>
        <taxon>Lamiales</taxon>
        <taxon>Lamiaceae</taxon>
        <taxon>Nepetoideae</taxon>
        <taxon>Mentheae</taxon>
        <taxon>Salviinae</taxon>
        <taxon>Salvia</taxon>
        <taxon>Salvia subgen. Calosphace</taxon>
        <taxon>core Calosphace</taxon>
    </lineage>
</organism>
<reference evidence="2" key="2">
    <citation type="submission" date="2020-08" db="EMBL/GenBank/DDBJ databases">
        <title>Plant Genome Project.</title>
        <authorList>
            <person name="Zhang R.-G."/>
        </authorList>
    </citation>
    <scope>NUCLEOTIDE SEQUENCE</scope>
    <source>
        <strain evidence="2">Huo1</strain>
        <tissue evidence="2">Leaf</tissue>
    </source>
</reference>
<sequence>MEPMCSVPVVTDPVISQAVESPSLDPIKVMFEQLLAGLARLENRMDDYDRGRHTLRPDPEPPDSRAPSRSLETPLPFVPPFMAVSVATTHMPMTATAFSRSEGFRVNPTLPTGAPRMGFAQQPSAWDLPPSSRSLPSSWDLPVATRTQHGAQWGAPSASHNPTSWDPWGNRFPDQWGPNEQSSWDLPPTSQGQHASWDRPAATVTAQPQLGFGGPPSRGPHRTTLSETNPWERQGSSCYGNRPRTATSWDNPAFRHEIHDGGHLHAWDGPWGRHDGAGYSEPSREANEYGCYGHGSAHIHFPKLECNLNSYVCGNAREVSKQKREDSDSMSWVTQMEYSYDNARDFVFSECRVAEDDRCDELERVHSTNSIFETKAKEVLVHDVANSDTEDVTILTSDLPVIQDEDVHVSKNQRSNYPGYSDVANSDTEDVHDVANSDTEDVTIPVIGNPTIIGDAPKKSPAPIAMQLKGEVLIFLVNPIMGMNFDSRSFEKNPSAKLPIFQNGSHVLFDTIEIIQYVALLEFLGINRQVMITYLKD</sequence>
<accession>A0A8X8W9K1</accession>
<dbReference type="Proteomes" id="UP000298416">
    <property type="component" value="Unassembled WGS sequence"/>
</dbReference>
<keyword evidence="3" id="KW-1185">Reference proteome</keyword>
<feature type="compositionally biased region" description="Low complexity" evidence="1">
    <location>
        <begin position="126"/>
        <end position="142"/>
    </location>
</feature>
<proteinExistence type="predicted"/>
<feature type="compositionally biased region" description="Basic and acidic residues" evidence="1">
    <location>
        <begin position="49"/>
        <end position="63"/>
    </location>
</feature>
<evidence type="ECO:0000313" key="2">
    <source>
        <dbReference type="EMBL" id="KAG6390423.1"/>
    </source>
</evidence>
<feature type="region of interest" description="Disordered" evidence="1">
    <location>
        <begin position="104"/>
        <end position="243"/>
    </location>
</feature>
<evidence type="ECO:0000256" key="1">
    <source>
        <dbReference type="SAM" id="MobiDB-lite"/>
    </source>
</evidence>
<feature type="compositionally biased region" description="Polar residues" evidence="1">
    <location>
        <begin position="178"/>
        <end position="194"/>
    </location>
</feature>
<reference evidence="2" key="1">
    <citation type="submission" date="2018-01" db="EMBL/GenBank/DDBJ databases">
        <authorList>
            <person name="Mao J.F."/>
        </authorList>
    </citation>
    <scope>NUCLEOTIDE SEQUENCE</scope>
    <source>
        <strain evidence="2">Huo1</strain>
        <tissue evidence="2">Leaf</tissue>
    </source>
</reference>
<dbReference type="CDD" id="cd00570">
    <property type="entry name" value="GST_N_family"/>
    <property type="match status" value="1"/>
</dbReference>
<feature type="region of interest" description="Disordered" evidence="1">
    <location>
        <begin position="49"/>
        <end position="74"/>
    </location>
</feature>
<dbReference type="AlphaFoldDB" id="A0A8X8W9K1"/>
<comment type="caution">
    <text evidence="2">The sequence shown here is derived from an EMBL/GenBank/DDBJ whole genome shotgun (WGS) entry which is preliminary data.</text>
</comment>
<feature type="compositionally biased region" description="Polar residues" evidence="1">
    <location>
        <begin position="223"/>
        <end position="243"/>
    </location>
</feature>
<protein>
    <submittedName>
        <fullName evidence="2">Uncharacterized protein</fullName>
    </submittedName>
</protein>
<evidence type="ECO:0000313" key="3">
    <source>
        <dbReference type="Proteomes" id="UP000298416"/>
    </source>
</evidence>
<name>A0A8X8W9K1_SALSN</name>
<gene>
    <name evidence="2" type="ORF">SASPL_148157</name>
</gene>
<dbReference type="EMBL" id="PNBA02000019">
    <property type="protein sequence ID" value="KAG6390423.1"/>
    <property type="molecule type" value="Genomic_DNA"/>
</dbReference>